<evidence type="ECO:0000313" key="2">
    <source>
        <dbReference type="EMBL" id="AWI66806.1"/>
    </source>
</evidence>
<organism evidence="2">
    <name type="scientific">Anaeromyces contortus</name>
    <dbReference type="NCBI Taxonomy" id="2170304"/>
    <lineage>
        <taxon>Eukaryota</taxon>
        <taxon>Fungi</taxon>
        <taxon>Fungi incertae sedis</taxon>
        <taxon>Chytridiomycota</taxon>
        <taxon>Chytridiomycota incertae sedis</taxon>
        <taxon>Neocallimastigomycetes</taxon>
        <taxon>Neocallimastigales</taxon>
        <taxon>Neocallimastigaceae</taxon>
        <taxon>Anaeromyces</taxon>
    </lineage>
</organism>
<dbReference type="AlphaFoldDB" id="A0A2S1TYT4"/>
<feature type="domain" description="DSBA-like thioredoxin" evidence="1">
    <location>
        <begin position="3"/>
        <end position="113"/>
    </location>
</feature>
<reference evidence="2" key="1">
    <citation type="submission" date="2018-03" db="EMBL/GenBank/DDBJ databases">
        <title>Horizontal gene transfer is an indispensable driver in forging the evolution of the Neocallimastigomycota as a distinct gut-dwelling fungal lineage.</title>
        <authorList>
            <person name="Murphy C.L."/>
            <person name="Youssef N.H."/>
            <person name="Elshahed M.S."/>
        </authorList>
    </citation>
    <scope>NUCLEOTIDE SEQUENCE</scope>
    <source>
        <strain evidence="2">O2</strain>
    </source>
</reference>
<dbReference type="SUPFAM" id="SSF52833">
    <property type="entry name" value="Thioredoxin-like"/>
    <property type="match status" value="1"/>
</dbReference>
<protein>
    <submittedName>
        <fullName evidence="2">DSBA protein</fullName>
    </submittedName>
</protein>
<dbReference type="GO" id="GO:0016491">
    <property type="term" value="F:oxidoreductase activity"/>
    <property type="evidence" value="ECO:0007669"/>
    <property type="project" value="InterPro"/>
</dbReference>
<accession>A0A2S1TYT4</accession>
<dbReference type="Gene3D" id="3.40.30.10">
    <property type="entry name" value="Glutaredoxin"/>
    <property type="match status" value="1"/>
</dbReference>
<dbReference type="InterPro" id="IPR036249">
    <property type="entry name" value="Thioredoxin-like_sf"/>
</dbReference>
<dbReference type="Pfam" id="PF01323">
    <property type="entry name" value="DSBA"/>
    <property type="match status" value="1"/>
</dbReference>
<dbReference type="InterPro" id="IPR001853">
    <property type="entry name" value="DSBA-like_thioredoxin_dom"/>
</dbReference>
<sequence>MRSCNTKKAHRLCKWAGTYGKQNEMTIAVMDGYFTKGKELNHNEDLLEMVKNVGLNVQEAKEVLNSDRYLKEVDMDIHEAHMYGIQSVPFFIFEGRPPISGAQSVEIFMQALQEPQK</sequence>
<evidence type="ECO:0000259" key="1">
    <source>
        <dbReference type="Pfam" id="PF01323"/>
    </source>
</evidence>
<dbReference type="EMBL" id="MH043652">
    <property type="protein sequence ID" value="AWI66806.1"/>
    <property type="molecule type" value="mRNA"/>
</dbReference>
<proteinExistence type="evidence at transcript level"/>
<name>A0A2S1TYT4_9FUNG</name>
<dbReference type="PANTHER" id="PTHR13887:SF41">
    <property type="entry name" value="THIOREDOXIN SUPERFAMILY PROTEIN"/>
    <property type="match status" value="1"/>
</dbReference>
<dbReference type="PANTHER" id="PTHR13887">
    <property type="entry name" value="GLUTATHIONE S-TRANSFERASE KAPPA"/>
    <property type="match status" value="1"/>
</dbReference>